<keyword evidence="6" id="KW-0238">DNA-binding</keyword>
<keyword evidence="5" id="KW-0235">DNA replication</keyword>
<dbReference type="PANTHER" id="PTHR13370:SF3">
    <property type="entry name" value="TRNA (GUANINE(10)-N2)-METHYLTRANSFERASE HOMOLOG"/>
    <property type="match status" value="1"/>
</dbReference>
<dbReference type="GO" id="GO:0005737">
    <property type="term" value="C:cytoplasm"/>
    <property type="evidence" value="ECO:0007669"/>
    <property type="project" value="TreeGrafter"/>
</dbReference>
<sequence>MSAMFHVEDLQSPLVQPDWMNRIFKGDCVAAMNKLPEKSVDVIFADPPYNLQLEGALHRPDQSKVNAVDDDWDQFESFQAYDAFTRAWLLAARRVLKPNGTIWVIGSYHNIFRVGAIMQDLNFWLLNDIVWRKTNPMPNFRGRRFQNAHETMIWASKDQKAKQYTFNYEALKAANDDLQMRSDWLFPICTGNERLKDENGTKVHPTQKPEALLARVLLSSSKPGDVVLDPFFGSGTTGAVAKRLGRNFVGMEREQAYIDAATARIAAVEPLKGTDLKIMTGKRAEPRVAFVSLIEAGLIVPGTVLTDSKRRYKATVRADGTLACEGLSGSIHKLGALLQGLPSCNGWTFWHLEKEKKLVLIDELRKLIRDQMAAAGV</sequence>
<dbReference type="RefSeq" id="WP_189489735.1">
    <property type="nucleotide sequence ID" value="NZ_BMZO01000005.1"/>
</dbReference>
<comment type="caution">
    <text evidence="11">The sequence shown here is derived from an EMBL/GenBank/DDBJ whole genome shotgun (WGS) entry which is preliminary data.</text>
</comment>
<name>A0A8J3DIW3_9HYPH</name>
<evidence type="ECO:0000256" key="3">
    <source>
        <dbReference type="ARBA" id="ARBA00022679"/>
    </source>
</evidence>
<dbReference type="Pfam" id="PF18755">
    <property type="entry name" value="RAMA"/>
    <property type="match status" value="1"/>
</dbReference>
<dbReference type="EMBL" id="BMZO01000005">
    <property type="protein sequence ID" value="GHC71600.1"/>
    <property type="molecule type" value="Genomic_DNA"/>
</dbReference>
<dbReference type="GO" id="GO:0032259">
    <property type="term" value="P:methylation"/>
    <property type="evidence" value="ECO:0007669"/>
    <property type="project" value="UniProtKB-KW"/>
</dbReference>
<evidence type="ECO:0000256" key="7">
    <source>
        <dbReference type="ARBA" id="ARBA00047942"/>
    </source>
</evidence>
<dbReference type="Pfam" id="PF01555">
    <property type="entry name" value="N6_N4_Mtase"/>
    <property type="match status" value="1"/>
</dbReference>
<evidence type="ECO:0000256" key="6">
    <source>
        <dbReference type="ARBA" id="ARBA00023125"/>
    </source>
</evidence>
<evidence type="ECO:0000256" key="4">
    <source>
        <dbReference type="ARBA" id="ARBA00022691"/>
    </source>
</evidence>
<dbReference type="GO" id="GO:0008170">
    <property type="term" value="F:N-methyltransferase activity"/>
    <property type="evidence" value="ECO:0007669"/>
    <property type="project" value="InterPro"/>
</dbReference>
<dbReference type="PROSITE" id="PS00092">
    <property type="entry name" value="N6_MTASE"/>
    <property type="match status" value="1"/>
</dbReference>
<reference evidence="11" key="1">
    <citation type="journal article" date="2014" name="Int. J. Syst. Evol. Microbiol.">
        <title>Complete genome sequence of Corynebacterium casei LMG S-19264T (=DSM 44701T), isolated from a smear-ripened cheese.</title>
        <authorList>
            <consortium name="US DOE Joint Genome Institute (JGI-PGF)"/>
            <person name="Walter F."/>
            <person name="Albersmeier A."/>
            <person name="Kalinowski J."/>
            <person name="Ruckert C."/>
        </authorList>
    </citation>
    <scope>NUCLEOTIDE SEQUENCE</scope>
    <source>
        <strain evidence="11">KCTC 42097</strain>
    </source>
</reference>
<keyword evidence="2 11" id="KW-0489">Methyltransferase</keyword>
<keyword evidence="12" id="KW-1185">Reference proteome</keyword>
<dbReference type="Proteomes" id="UP000641137">
    <property type="component" value="Unassembled WGS sequence"/>
</dbReference>
<dbReference type="GO" id="GO:0006260">
    <property type="term" value="P:DNA replication"/>
    <property type="evidence" value="ECO:0007669"/>
    <property type="project" value="UniProtKB-KW"/>
</dbReference>
<evidence type="ECO:0000256" key="1">
    <source>
        <dbReference type="ARBA" id="ARBA00006594"/>
    </source>
</evidence>
<evidence type="ECO:0000256" key="5">
    <source>
        <dbReference type="ARBA" id="ARBA00022705"/>
    </source>
</evidence>
<dbReference type="FunFam" id="3.40.50.150:FF:000276">
    <property type="entry name" value="Methyltransferase"/>
    <property type="match status" value="1"/>
</dbReference>
<dbReference type="GO" id="GO:0003677">
    <property type="term" value="F:DNA binding"/>
    <property type="evidence" value="ECO:0007669"/>
    <property type="project" value="UniProtKB-KW"/>
</dbReference>
<dbReference type="EC" id="2.1.1.-" evidence="8"/>
<evidence type="ECO:0000313" key="11">
    <source>
        <dbReference type="EMBL" id="GHC71600.1"/>
    </source>
</evidence>
<accession>A0A8J3DIW3</accession>
<evidence type="ECO:0000256" key="2">
    <source>
        <dbReference type="ARBA" id="ARBA00022603"/>
    </source>
</evidence>
<dbReference type="PANTHER" id="PTHR13370">
    <property type="entry name" value="RNA METHYLASE-RELATED"/>
    <property type="match status" value="1"/>
</dbReference>
<comment type="similarity">
    <text evidence="1 8">Belongs to the N(4)/N(6)-methyltransferase family.</text>
</comment>
<comment type="catalytic activity">
    <reaction evidence="7">
        <text>a 2'-deoxyadenosine in DNA + S-adenosyl-L-methionine = an N(6)-methyl-2'-deoxyadenosine in DNA + S-adenosyl-L-homocysteine + H(+)</text>
        <dbReference type="Rhea" id="RHEA:15197"/>
        <dbReference type="Rhea" id="RHEA-COMP:12418"/>
        <dbReference type="Rhea" id="RHEA-COMP:12419"/>
        <dbReference type="ChEBI" id="CHEBI:15378"/>
        <dbReference type="ChEBI" id="CHEBI:57856"/>
        <dbReference type="ChEBI" id="CHEBI:59789"/>
        <dbReference type="ChEBI" id="CHEBI:90615"/>
        <dbReference type="ChEBI" id="CHEBI:90616"/>
        <dbReference type="EC" id="2.1.1.72"/>
    </reaction>
</comment>
<gene>
    <name evidence="11" type="ORF">GCM10010136_18950</name>
</gene>
<dbReference type="GO" id="GO:0009007">
    <property type="term" value="F:site-specific DNA-methyltransferase (adenine-specific) activity"/>
    <property type="evidence" value="ECO:0007669"/>
    <property type="project" value="UniProtKB-EC"/>
</dbReference>
<evidence type="ECO:0000313" key="12">
    <source>
        <dbReference type="Proteomes" id="UP000641137"/>
    </source>
</evidence>
<dbReference type="Gene3D" id="3.40.50.150">
    <property type="entry name" value="Vaccinia Virus protein VP39"/>
    <property type="match status" value="1"/>
</dbReference>
<dbReference type="InterPro" id="IPR002941">
    <property type="entry name" value="DNA_methylase_N4/N6"/>
</dbReference>
<dbReference type="InterPro" id="IPR001091">
    <property type="entry name" value="RM_Methyltransferase"/>
</dbReference>
<keyword evidence="4" id="KW-0949">S-adenosyl-L-methionine</keyword>
<dbReference type="AlphaFoldDB" id="A0A8J3DIW3"/>
<evidence type="ECO:0000256" key="8">
    <source>
        <dbReference type="RuleBase" id="RU362026"/>
    </source>
</evidence>
<proteinExistence type="inferred from homology"/>
<dbReference type="InterPro" id="IPR040843">
    <property type="entry name" value="RAMA"/>
</dbReference>
<keyword evidence="3" id="KW-0808">Transferase</keyword>
<dbReference type="InterPro" id="IPR002052">
    <property type="entry name" value="DNA_methylase_N6_adenine_CS"/>
</dbReference>
<reference evidence="11" key="2">
    <citation type="submission" date="2020-09" db="EMBL/GenBank/DDBJ databases">
        <authorList>
            <person name="Sun Q."/>
            <person name="Kim S."/>
        </authorList>
    </citation>
    <scope>NUCLEOTIDE SEQUENCE</scope>
    <source>
        <strain evidence="11">KCTC 42097</strain>
    </source>
</reference>
<protein>
    <recommendedName>
        <fullName evidence="8">Methyltransferase</fullName>
        <ecNumber evidence="8">2.1.1.-</ecNumber>
    </recommendedName>
</protein>
<organism evidence="11 12">
    <name type="scientific">Limoniibacter endophyticus</name>
    <dbReference type="NCBI Taxonomy" id="1565040"/>
    <lineage>
        <taxon>Bacteria</taxon>
        <taxon>Pseudomonadati</taxon>
        <taxon>Pseudomonadota</taxon>
        <taxon>Alphaproteobacteria</taxon>
        <taxon>Hyphomicrobiales</taxon>
        <taxon>Bartonellaceae</taxon>
        <taxon>Limoniibacter</taxon>
    </lineage>
</organism>
<dbReference type="SUPFAM" id="SSF53335">
    <property type="entry name" value="S-adenosyl-L-methionine-dependent methyltransferases"/>
    <property type="match status" value="1"/>
</dbReference>
<feature type="domain" description="DNA methylase N-4/N-6" evidence="9">
    <location>
        <begin position="40"/>
        <end position="261"/>
    </location>
</feature>
<dbReference type="InterPro" id="IPR029063">
    <property type="entry name" value="SAM-dependent_MTases_sf"/>
</dbReference>
<evidence type="ECO:0000259" key="10">
    <source>
        <dbReference type="Pfam" id="PF18755"/>
    </source>
</evidence>
<feature type="domain" description="RAMA" evidence="10">
    <location>
        <begin position="279"/>
        <end position="372"/>
    </location>
</feature>
<dbReference type="PRINTS" id="PR00508">
    <property type="entry name" value="S21N4MTFRASE"/>
</dbReference>
<evidence type="ECO:0000259" key="9">
    <source>
        <dbReference type="Pfam" id="PF01555"/>
    </source>
</evidence>